<evidence type="ECO:0000256" key="1">
    <source>
        <dbReference type="ARBA" id="ARBA00008853"/>
    </source>
</evidence>
<feature type="domain" description="SMP-30/Gluconolactonase/LRE-like region" evidence="4">
    <location>
        <begin position="21"/>
        <end position="277"/>
    </location>
</feature>
<protein>
    <submittedName>
        <fullName evidence="5">Gluconolactonase</fullName>
    </submittedName>
</protein>
<dbReference type="RefSeq" id="WP_117179698.1">
    <property type="nucleotide sequence ID" value="NZ_QFZK01000017.1"/>
</dbReference>
<keyword evidence="6" id="KW-1185">Reference proteome</keyword>
<dbReference type="Gene3D" id="2.120.10.30">
    <property type="entry name" value="TolB, C-terminal domain"/>
    <property type="match status" value="1"/>
</dbReference>
<comment type="similarity">
    <text evidence="1">Belongs to the SMP-30/CGR1 family.</text>
</comment>
<feature type="active site" description="Proton donor/acceptor" evidence="2">
    <location>
        <position position="218"/>
    </location>
</feature>
<feature type="binding site" evidence="3">
    <location>
        <position position="218"/>
    </location>
    <ligand>
        <name>a divalent metal cation</name>
        <dbReference type="ChEBI" id="CHEBI:60240"/>
    </ligand>
</feature>
<dbReference type="EMBL" id="QFZK01000017">
    <property type="protein sequence ID" value="RFO95386.1"/>
    <property type="molecule type" value="Genomic_DNA"/>
</dbReference>
<dbReference type="GO" id="GO:0004341">
    <property type="term" value="F:gluconolactonase activity"/>
    <property type="evidence" value="ECO:0007669"/>
    <property type="project" value="TreeGrafter"/>
</dbReference>
<dbReference type="InterPro" id="IPR011042">
    <property type="entry name" value="6-blade_b-propeller_TolB-like"/>
</dbReference>
<feature type="binding site" evidence="3">
    <location>
        <position position="157"/>
    </location>
    <ligand>
        <name>a divalent metal cation</name>
        <dbReference type="ChEBI" id="CHEBI:60240"/>
    </ligand>
</feature>
<feature type="binding site" evidence="3">
    <location>
        <position position="108"/>
    </location>
    <ligand>
        <name>substrate</name>
    </ligand>
</feature>
<accession>A0A3E1R7P6</accession>
<dbReference type="PANTHER" id="PTHR10907:SF47">
    <property type="entry name" value="REGUCALCIN"/>
    <property type="match status" value="1"/>
</dbReference>
<dbReference type="GO" id="GO:0019853">
    <property type="term" value="P:L-ascorbic acid biosynthetic process"/>
    <property type="evidence" value="ECO:0007669"/>
    <property type="project" value="TreeGrafter"/>
</dbReference>
<dbReference type="InterPro" id="IPR013658">
    <property type="entry name" value="SGL"/>
</dbReference>
<dbReference type="InterPro" id="IPR005511">
    <property type="entry name" value="SMP-30"/>
</dbReference>
<proteinExistence type="inferred from homology"/>
<dbReference type="AlphaFoldDB" id="A0A3E1R7P6"/>
<dbReference type="SUPFAM" id="SSF63829">
    <property type="entry name" value="Calcium-dependent phosphotriesterase"/>
    <property type="match status" value="1"/>
</dbReference>
<dbReference type="OrthoDB" id="9775406at2"/>
<name>A0A3E1R7P6_9BURK</name>
<reference evidence="5 6" key="1">
    <citation type="submission" date="2018-05" db="EMBL/GenBank/DDBJ databases">
        <title>Rhodoferax soyangensis sp.nov., isolated from an oligotrophic freshwater lake.</title>
        <authorList>
            <person name="Park M."/>
        </authorList>
    </citation>
    <scope>NUCLEOTIDE SEQUENCE [LARGE SCALE GENOMIC DNA]</scope>
    <source>
        <strain evidence="5 6">IMCC26218</strain>
    </source>
</reference>
<feature type="binding site" evidence="3">
    <location>
        <position position="106"/>
    </location>
    <ligand>
        <name>substrate</name>
    </ligand>
</feature>
<evidence type="ECO:0000313" key="6">
    <source>
        <dbReference type="Proteomes" id="UP000260665"/>
    </source>
</evidence>
<comment type="caution">
    <text evidence="5">The sequence shown here is derived from an EMBL/GenBank/DDBJ whole genome shotgun (WGS) entry which is preliminary data.</text>
</comment>
<evidence type="ECO:0000259" key="4">
    <source>
        <dbReference type="Pfam" id="PF08450"/>
    </source>
</evidence>
<evidence type="ECO:0000256" key="3">
    <source>
        <dbReference type="PIRSR" id="PIRSR605511-2"/>
    </source>
</evidence>
<evidence type="ECO:0000313" key="5">
    <source>
        <dbReference type="EMBL" id="RFO95386.1"/>
    </source>
</evidence>
<dbReference type="Pfam" id="PF08450">
    <property type="entry name" value="SGL"/>
    <property type="match status" value="1"/>
</dbReference>
<organism evidence="5 6">
    <name type="scientific">Rhodoferax lacus</name>
    <dbReference type="NCBI Taxonomy" id="2184758"/>
    <lineage>
        <taxon>Bacteria</taxon>
        <taxon>Pseudomonadati</taxon>
        <taxon>Pseudomonadota</taxon>
        <taxon>Betaproteobacteria</taxon>
        <taxon>Burkholderiales</taxon>
        <taxon>Comamonadaceae</taxon>
        <taxon>Rhodoferax</taxon>
    </lineage>
</organism>
<keyword evidence="3" id="KW-0479">Metal-binding</keyword>
<keyword evidence="3" id="KW-0862">Zinc</keyword>
<evidence type="ECO:0000256" key="2">
    <source>
        <dbReference type="PIRSR" id="PIRSR605511-1"/>
    </source>
</evidence>
<gene>
    <name evidence="5" type="ORF">DIC66_18670</name>
</gene>
<dbReference type="GO" id="GO:0005509">
    <property type="term" value="F:calcium ion binding"/>
    <property type="evidence" value="ECO:0007669"/>
    <property type="project" value="TreeGrafter"/>
</dbReference>
<dbReference type="PRINTS" id="PR01790">
    <property type="entry name" value="SMP30FAMILY"/>
</dbReference>
<comment type="cofactor">
    <cofactor evidence="3">
        <name>Zn(2+)</name>
        <dbReference type="ChEBI" id="CHEBI:29105"/>
    </cofactor>
    <text evidence="3">Binds 1 divalent metal cation per subunit.</text>
</comment>
<dbReference type="PANTHER" id="PTHR10907">
    <property type="entry name" value="REGUCALCIN"/>
    <property type="match status" value="1"/>
</dbReference>
<dbReference type="Proteomes" id="UP000260665">
    <property type="component" value="Unassembled WGS sequence"/>
</dbReference>
<feature type="binding site" evidence="3">
    <location>
        <position position="23"/>
    </location>
    <ligand>
        <name>a divalent metal cation</name>
        <dbReference type="ChEBI" id="CHEBI:60240"/>
    </ligand>
</feature>
<sequence>MSTLPYTPTDWQVLGTNHYELGESPFWQPVEQMLYWVDIPGKKILRAHPSHGQVESWDMPSEPGCIAPATQGGLVIALRQGIFRAPVWGGALQPIATLPYDTSTVRANDGKCDTLGRFWVGTIDEPKARHAAELFSIDARTGSAQVQRQAGDALTANGLAWSPDTRTLYWADTPAHVVHAWDYELQANTLSRHRLHLQFPPKPAGWTFEDRSYQGRPDGAAVDALGNYWVAMFEGRRVCQFAPDGRLLQQLETPAQCPTMPCFGGADLKTLYITSARHGRSPAELACFPDSGAVFFTRVQTPGLPVNYFAD</sequence>